<evidence type="ECO:0008006" key="4">
    <source>
        <dbReference type="Google" id="ProtNLM"/>
    </source>
</evidence>
<name>A0A150PTH5_SORCE</name>
<comment type="caution">
    <text evidence="2">The sequence shown here is derived from an EMBL/GenBank/DDBJ whole genome shotgun (WGS) entry which is preliminary data.</text>
</comment>
<accession>A0A150PTH5</accession>
<evidence type="ECO:0000256" key="1">
    <source>
        <dbReference type="SAM" id="MobiDB-lite"/>
    </source>
</evidence>
<feature type="region of interest" description="Disordered" evidence="1">
    <location>
        <begin position="445"/>
        <end position="471"/>
    </location>
</feature>
<sequence>MGIAEVGAPHVFRLKRHAPASIGEFVNMAELVAEFFAGVDLSLFDLGRFTIKMLDFLTTCEERRRDQYEEMSFFSFIEGATFSRKFQSYLNSSRFMVAMDARHGSACTIGNKVVQIMLDFWRAKGENDRVLRGPTRSQWLEPWETYLRDRGVVFHFGQSVKGFVLDVVRRRIVAAELSGGMTPVIADHFIVALPIERMKSCISDEMALLDNSLLRLRRARNMTAWMVGAQYFLREDVPICDGHVAYPDSPWALSSISQASFWNRGKAEHDLFQHRYGDGGVKGVLSVDICDWETPSPRLGKSARKCTSAEEVLAEVWEQLKEAVNGAAGQLLSDSNLACWYLDENVTFVRGGAANETPLLVHPPGSWFNRPGPVIAGIANMFFAADYVQTETDLATMEGACHAARLAVNGLLAREGRPAAAAVFPVREDAGALVKRAKERDRRAWLQERRAPPPLVPRPGPFRGDEGPTLDDARRYQDRLEAALRALGPE</sequence>
<proteinExistence type="predicted"/>
<protein>
    <recommendedName>
        <fullName evidence="4">Amine oxidase domain-containing protein</fullName>
    </recommendedName>
</protein>
<dbReference type="SUPFAM" id="SSF51971">
    <property type="entry name" value="Nucleotide-binding domain"/>
    <property type="match status" value="1"/>
</dbReference>
<organism evidence="2 3">
    <name type="scientific">Sorangium cellulosum</name>
    <name type="common">Polyangium cellulosum</name>
    <dbReference type="NCBI Taxonomy" id="56"/>
    <lineage>
        <taxon>Bacteria</taxon>
        <taxon>Pseudomonadati</taxon>
        <taxon>Myxococcota</taxon>
        <taxon>Polyangia</taxon>
        <taxon>Polyangiales</taxon>
        <taxon>Polyangiaceae</taxon>
        <taxon>Sorangium</taxon>
    </lineage>
</organism>
<dbReference type="EMBL" id="JELX01001448">
    <property type="protein sequence ID" value="KYF58964.1"/>
    <property type="molecule type" value="Genomic_DNA"/>
</dbReference>
<dbReference type="AlphaFoldDB" id="A0A150PTH5"/>
<gene>
    <name evidence="2" type="ORF">BE04_43575</name>
</gene>
<dbReference type="Proteomes" id="UP000075604">
    <property type="component" value="Unassembled WGS sequence"/>
</dbReference>
<reference evidence="2 3" key="1">
    <citation type="submission" date="2014-02" db="EMBL/GenBank/DDBJ databases">
        <title>The small core and large imbalanced accessory genome model reveals a collaborative survival strategy of Sorangium cellulosum strains in nature.</title>
        <authorList>
            <person name="Han K."/>
            <person name="Peng R."/>
            <person name="Blom J."/>
            <person name="Li Y.-Z."/>
        </authorList>
    </citation>
    <scope>NUCLEOTIDE SEQUENCE [LARGE SCALE GENOMIC DNA]</scope>
    <source>
        <strain evidence="2 3">So0157-18</strain>
    </source>
</reference>
<evidence type="ECO:0000313" key="2">
    <source>
        <dbReference type="EMBL" id="KYF58964.1"/>
    </source>
</evidence>
<evidence type="ECO:0000313" key="3">
    <source>
        <dbReference type="Proteomes" id="UP000075604"/>
    </source>
</evidence>